<accession>A0A9D9BVM4</accession>
<comment type="catalytic activity">
    <reaction evidence="8">
        <text>fluoride(in) = fluoride(out)</text>
        <dbReference type="Rhea" id="RHEA:76159"/>
        <dbReference type="ChEBI" id="CHEBI:17051"/>
    </reaction>
    <physiologicalReaction direction="left-to-right" evidence="8">
        <dbReference type="Rhea" id="RHEA:76160"/>
    </physiologicalReaction>
</comment>
<dbReference type="InterPro" id="IPR003691">
    <property type="entry name" value="FluC"/>
</dbReference>
<dbReference type="GO" id="GO:0005886">
    <property type="term" value="C:plasma membrane"/>
    <property type="evidence" value="ECO:0007669"/>
    <property type="project" value="UniProtKB-SubCell"/>
</dbReference>
<feature type="transmembrane region" description="Helical" evidence="10">
    <location>
        <begin position="6"/>
        <end position="23"/>
    </location>
</feature>
<keyword evidence="4 10" id="KW-1133">Transmembrane helix</keyword>
<name>A0A9D9BVM4_PROMR</name>
<dbReference type="AlphaFoldDB" id="A0A9D9BVM4"/>
<evidence type="ECO:0000256" key="5">
    <source>
        <dbReference type="ARBA" id="ARBA00023136"/>
    </source>
</evidence>
<keyword evidence="10" id="KW-0813">Transport</keyword>
<evidence type="ECO:0000313" key="11">
    <source>
        <dbReference type="EMBL" id="MBO6971426.1"/>
    </source>
</evidence>
<feature type="binding site" evidence="10">
    <location>
        <position position="72"/>
    </location>
    <ligand>
        <name>Na(+)</name>
        <dbReference type="ChEBI" id="CHEBI:29101"/>
        <note>structural</note>
    </ligand>
</feature>
<reference evidence="11" key="1">
    <citation type="journal article" date="2021" name="Front. Mar. Sci.">
        <title>Genomes of Diverse Isolates of Prochlorococcus High-Light-Adapted Clade II in the Western Pacific Ocean.</title>
        <authorList>
            <person name="Yan W."/>
            <person name="Feng X."/>
            <person name="Zhang W."/>
            <person name="Nawaz M.Z."/>
            <person name="Luo T."/>
            <person name="Zhang R."/>
            <person name="Jiao N."/>
        </authorList>
    </citation>
    <scope>NUCLEOTIDE SEQUENCE</scope>
    <source>
        <strain evidence="11">CUG1433</strain>
    </source>
</reference>
<gene>
    <name evidence="10" type="primary">fluC</name>
    <name evidence="10" type="synonym">crcB</name>
    <name evidence="11" type="ORF">JJ842_05805</name>
</gene>
<dbReference type="HAMAP" id="MF_00454">
    <property type="entry name" value="FluC"/>
    <property type="match status" value="1"/>
</dbReference>
<proteinExistence type="inferred from homology"/>
<comment type="caution">
    <text evidence="11">The sequence shown here is derived from an EMBL/GenBank/DDBJ whole genome shotgun (WGS) entry which is preliminary data.</text>
</comment>
<comment type="subcellular location">
    <subcellularLocation>
        <location evidence="1 10">Cell membrane</location>
        <topology evidence="1 10">Multi-pass membrane protein</topology>
    </subcellularLocation>
</comment>
<organism evidence="11 12">
    <name type="scientific">Prochlorococcus marinus CUG1433</name>
    <dbReference type="NCBI Taxonomy" id="2774506"/>
    <lineage>
        <taxon>Bacteria</taxon>
        <taxon>Bacillati</taxon>
        <taxon>Cyanobacteriota</taxon>
        <taxon>Cyanophyceae</taxon>
        <taxon>Synechococcales</taxon>
        <taxon>Prochlorococcaceae</taxon>
        <taxon>Prochlorococcus</taxon>
    </lineage>
</organism>
<comment type="activity regulation">
    <text evidence="10">Na(+) is not transported, but it plays an essential structural role and its presence is essential for fluoride channel function.</text>
</comment>
<evidence type="ECO:0000313" key="12">
    <source>
        <dbReference type="Proteomes" id="UP000668060"/>
    </source>
</evidence>
<keyword evidence="6 10" id="KW-0407">Ion channel</keyword>
<keyword evidence="10" id="KW-0915">Sodium</keyword>
<sequence length="123" mass="14399">MDFRSIAFILCGSTFGLILRLFIQNNLKINLGFDIQNTSIVNFIASFFLGILVALNFIHNDLLFLFYIGFLGCFSTFSSFIYQLFILFKKKKFLRLVLHYIEVIVISFILFYLGYFLISVFIK</sequence>
<feature type="transmembrane region" description="Helical" evidence="10">
    <location>
        <begin position="100"/>
        <end position="122"/>
    </location>
</feature>
<feature type="binding site" evidence="10">
    <location>
        <position position="75"/>
    </location>
    <ligand>
        <name>Na(+)</name>
        <dbReference type="ChEBI" id="CHEBI:29101"/>
        <note>structural</note>
    </ligand>
</feature>
<dbReference type="EMBL" id="JAEPLN010000001">
    <property type="protein sequence ID" value="MBO6971426.1"/>
    <property type="molecule type" value="Genomic_DNA"/>
</dbReference>
<keyword evidence="2 10" id="KW-1003">Cell membrane</keyword>
<evidence type="ECO:0000256" key="10">
    <source>
        <dbReference type="HAMAP-Rule" id="MF_00454"/>
    </source>
</evidence>
<evidence type="ECO:0000256" key="8">
    <source>
        <dbReference type="ARBA" id="ARBA00035585"/>
    </source>
</evidence>
<keyword evidence="10" id="KW-0406">Ion transport</keyword>
<evidence type="ECO:0000256" key="1">
    <source>
        <dbReference type="ARBA" id="ARBA00004651"/>
    </source>
</evidence>
<feature type="transmembrane region" description="Helical" evidence="10">
    <location>
        <begin position="64"/>
        <end position="88"/>
    </location>
</feature>
<evidence type="ECO:0000256" key="6">
    <source>
        <dbReference type="ARBA" id="ARBA00023303"/>
    </source>
</evidence>
<dbReference type="PANTHER" id="PTHR28259">
    <property type="entry name" value="FLUORIDE EXPORT PROTEIN 1-RELATED"/>
    <property type="match status" value="1"/>
</dbReference>
<evidence type="ECO:0000256" key="4">
    <source>
        <dbReference type="ARBA" id="ARBA00022989"/>
    </source>
</evidence>
<keyword evidence="5 10" id="KW-0472">Membrane</keyword>
<dbReference type="GO" id="GO:0062054">
    <property type="term" value="F:fluoride channel activity"/>
    <property type="evidence" value="ECO:0007669"/>
    <property type="project" value="UniProtKB-UniRule"/>
</dbReference>
<feature type="transmembrane region" description="Helical" evidence="10">
    <location>
        <begin position="35"/>
        <end position="58"/>
    </location>
</feature>
<protein>
    <recommendedName>
        <fullName evidence="10">Fluoride-specific ion channel FluC</fullName>
    </recommendedName>
</protein>
<evidence type="ECO:0000256" key="9">
    <source>
        <dbReference type="ARBA" id="ARBA00049940"/>
    </source>
</evidence>
<comment type="similarity">
    <text evidence="7 10">Belongs to the fluoride channel Fluc/FEX (TC 1.A.43) family.</text>
</comment>
<dbReference type="GO" id="GO:0140114">
    <property type="term" value="P:cellular detoxification of fluoride"/>
    <property type="evidence" value="ECO:0007669"/>
    <property type="project" value="UniProtKB-UniRule"/>
</dbReference>
<keyword evidence="10" id="KW-0479">Metal-binding</keyword>
<evidence type="ECO:0000256" key="2">
    <source>
        <dbReference type="ARBA" id="ARBA00022475"/>
    </source>
</evidence>
<evidence type="ECO:0000256" key="3">
    <source>
        <dbReference type="ARBA" id="ARBA00022692"/>
    </source>
</evidence>
<evidence type="ECO:0000256" key="7">
    <source>
        <dbReference type="ARBA" id="ARBA00035120"/>
    </source>
</evidence>
<keyword evidence="3 10" id="KW-0812">Transmembrane</keyword>
<comment type="function">
    <text evidence="9 10">Fluoride-specific ion channel. Important for reducing fluoride concentration in the cell, thus reducing its toxicity.</text>
</comment>
<dbReference type="Proteomes" id="UP000668060">
    <property type="component" value="Unassembled WGS sequence"/>
</dbReference>
<dbReference type="PANTHER" id="PTHR28259:SF1">
    <property type="entry name" value="FLUORIDE EXPORT PROTEIN 1-RELATED"/>
    <property type="match status" value="1"/>
</dbReference>
<dbReference type="Pfam" id="PF02537">
    <property type="entry name" value="CRCB"/>
    <property type="match status" value="1"/>
</dbReference>
<dbReference type="GO" id="GO:0046872">
    <property type="term" value="F:metal ion binding"/>
    <property type="evidence" value="ECO:0007669"/>
    <property type="project" value="UniProtKB-KW"/>
</dbReference>